<keyword evidence="3" id="KW-0378">Hydrolase</keyword>
<dbReference type="KEGG" id="slim:SCL_0538"/>
<evidence type="ECO:0000313" key="3">
    <source>
        <dbReference type="EMBL" id="BAV32860.1"/>
    </source>
</evidence>
<dbReference type="AlphaFoldDB" id="A0A1B4XDJ3"/>
<evidence type="ECO:0000256" key="1">
    <source>
        <dbReference type="SAM" id="SignalP"/>
    </source>
</evidence>
<protein>
    <submittedName>
        <fullName evidence="3">Dienelactone hydrolase</fullName>
    </submittedName>
</protein>
<dbReference type="InterPro" id="IPR002925">
    <property type="entry name" value="Dienelactn_hydro"/>
</dbReference>
<dbReference type="PANTHER" id="PTHR22946">
    <property type="entry name" value="DIENELACTONE HYDROLASE DOMAIN-CONTAINING PROTEIN-RELATED"/>
    <property type="match status" value="1"/>
</dbReference>
<dbReference type="InParanoid" id="A0A1B4XDJ3"/>
<dbReference type="Gene3D" id="3.40.50.1820">
    <property type="entry name" value="alpha/beta hydrolase"/>
    <property type="match status" value="1"/>
</dbReference>
<feature type="signal peptide" evidence="1">
    <location>
        <begin position="1"/>
        <end position="20"/>
    </location>
</feature>
<evidence type="ECO:0000259" key="2">
    <source>
        <dbReference type="Pfam" id="PF01738"/>
    </source>
</evidence>
<sequence length="262" mass="28636">MRRLISAVLMGLVGLAPVQAAIKGEEVEYKAGDTALRGYLVYDDAVKARRPGVLVVHEWWGHNEHARNSARKLAEAGYVALALDMYGDGKQANHPDQAGKFSGEVGKNLPLMKSRFEAGMKLLRKQAQVDDKRMAAIGYCFGGSVVLQMAREGENLRGVASFHGGLATEHPAKPGKVKAKVLVMNGAEDPFVPAEQIAGFKKEMESAKVDYKFVNYPGARHSFTNPDADTNGAKFNLPLAYNAKVDQESWAELQSFLKLVFK</sequence>
<dbReference type="OrthoDB" id="9787933at2"/>
<keyword evidence="1" id="KW-0732">Signal</keyword>
<gene>
    <name evidence="3" type="ORF">SCL_0538</name>
</gene>
<keyword evidence="4" id="KW-1185">Reference proteome</keyword>
<dbReference type="RefSeq" id="WP_096359742.1">
    <property type="nucleotide sequence ID" value="NZ_AP014879.1"/>
</dbReference>
<feature type="domain" description="Dienelactone hydrolase" evidence="2">
    <location>
        <begin position="37"/>
        <end position="259"/>
    </location>
</feature>
<feature type="chain" id="PRO_5008572342" evidence="1">
    <location>
        <begin position="21"/>
        <end position="262"/>
    </location>
</feature>
<accession>A0A1B4XDJ3</accession>
<dbReference type="InterPro" id="IPR029058">
    <property type="entry name" value="AB_hydrolase_fold"/>
</dbReference>
<dbReference type="SUPFAM" id="SSF53474">
    <property type="entry name" value="alpha/beta-Hydrolases"/>
    <property type="match status" value="1"/>
</dbReference>
<dbReference type="EMBL" id="AP014879">
    <property type="protein sequence ID" value="BAV32860.1"/>
    <property type="molecule type" value="Genomic_DNA"/>
</dbReference>
<organism evidence="3 4">
    <name type="scientific">Sulfuricaulis limicola</name>
    <dbReference type="NCBI Taxonomy" id="1620215"/>
    <lineage>
        <taxon>Bacteria</taxon>
        <taxon>Pseudomonadati</taxon>
        <taxon>Pseudomonadota</taxon>
        <taxon>Gammaproteobacteria</taxon>
        <taxon>Acidiferrobacterales</taxon>
        <taxon>Acidiferrobacteraceae</taxon>
        <taxon>Sulfuricaulis</taxon>
    </lineage>
</organism>
<name>A0A1B4XDJ3_9GAMM</name>
<dbReference type="Proteomes" id="UP000243180">
    <property type="component" value="Chromosome"/>
</dbReference>
<reference evidence="3 4" key="1">
    <citation type="submission" date="2015-05" db="EMBL/GenBank/DDBJ databases">
        <title>Complete genome sequence of a sulfur-oxidizing gammaproteobacterium strain HA5.</title>
        <authorList>
            <person name="Miura A."/>
            <person name="Kojima H."/>
            <person name="Fukui M."/>
        </authorList>
    </citation>
    <scope>NUCLEOTIDE SEQUENCE [LARGE SCALE GENOMIC DNA]</scope>
    <source>
        <strain evidence="3 4">HA5</strain>
    </source>
</reference>
<dbReference type="GO" id="GO:0016787">
    <property type="term" value="F:hydrolase activity"/>
    <property type="evidence" value="ECO:0007669"/>
    <property type="project" value="UniProtKB-KW"/>
</dbReference>
<dbReference type="PANTHER" id="PTHR22946:SF0">
    <property type="entry name" value="DIENELACTONE HYDROLASE DOMAIN-CONTAINING PROTEIN"/>
    <property type="match status" value="1"/>
</dbReference>
<dbReference type="Pfam" id="PF01738">
    <property type="entry name" value="DLH"/>
    <property type="match status" value="1"/>
</dbReference>
<proteinExistence type="predicted"/>
<dbReference type="FunCoup" id="A0A1B4XDJ3">
    <property type="interactions" value="316"/>
</dbReference>
<dbReference type="InterPro" id="IPR050261">
    <property type="entry name" value="FrsA_esterase"/>
</dbReference>
<evidence type="ECO:0000313" key="4">
    <source>
        <dbReference type="Proteomes" id="UP000243180"/>
    </source>
</evidence>